<sequence>MRFFGADRMNEIVKYHNDLSNQIIIKTLNANELNFFMAICSKMRDKETEEIVFTFKNLKELVKWTSNDNKDFIKSLENTNRKLIALNFRFEDEIEIVQFVLFPTFTINKDMKTLTVAVNKKFAFLLNNLSSNFTRFELENFTILQSKYSKYLYKELMKFKSTGYMIMSIEEFRNKLDIPIKYRMSEINKFVLKPIEQEIPNVLKGFKIDKIKKGKSIEKIEFCFTPIKKETLKNEIIEVEEEKVIDSVNENINPAFQLEKYFKTTFPDVNYTVKHRKVLENLLKNNSLEYIKQYLKDQWEYVQNDNNIKNKPAYFSKLILEEKAVLKDYLPADYEEKKAEENNRNTKGITSLKEFVKDITDYEVRKNITPEQIEQQVLLKVDVTEEEYNKIKQDWIDKQKEETSNSDMELLKTIFSASQSQKYNIIPAEKEETKLNLKYTKEVYEGKIKKTEYQIEFYKKELFKIMEDDDLELEELEEKRKYIEDKIENYKIKIENYKKEILKLKEEKN</sequence>
<name>D4CRM3_9FUSO</name>
<dbReference type="eggNOG" id="COG5527">
    <property type="taxonomic scope" value="Bacteria"/>
</dbReference>
<protein>
    <submittedName>
        <fullName evidence="4">Initiator RepB protein</fullName>
    </submittedName>
</protein>
<evidence type="ECO:0000256" key="1">
    <source>
        <dbReference type="ARBA" id="ARBA00038283"/>
    </source>
</evidence>
<dbReference type="GO" id="GO:0003887">
    <property type="term" value="F:DNA-directed DNA polymerase activity"/>
    <property type="evidence" value="ECO:0007669"/>
    <property type="project" value="InterPro"/>
</dbReference>
<dbReference type="SUPFAM" id="SSF46785">
    <property type="entry name" value="Winged helix' DNA-binding domain"/>
    <property type="match status" value="2"/>
</dbReference>
<evidence type="ECO:0000313" key="5">
    <source>
        <dbReference type="Proteomes" id="UP000003748"/>
    </source>
</evidence>
<dbReference type="HOGENOM" id="CLU_041897_0_0_0"/>
<feature type="coiled-coil region" evidence="2">
    <location>
        <begin position="441"/>
        <end position="507"/>
    </location>
</feature>
<keyword evidence="2" id="KW-0175">Coiled coil</keyword>
<dbReference type="InterPro" id="IPR036390">
    <property type="entry name" value="WH_DNA-bd_sf"/>
</dbReference>
<accession>D4CRM3</accession>
<dbReference type="Proteomes" id="UP000003748">
    <property type="component" value="Unassembled WGS sequence"/>
</dbReference>
<feature type="domain" description="Initiator Rep protein WH1" evidence="3">
    <location>
        <begin position="12"/>
        <end position="156"/>
    </location>
</feature>
<comment type="similarity">
    <text evidence="1">Belongs to the initiator RepB protein family.</text>
</comment>
<comment type="caution">
    <text evidence="4">The sequence shown here is derived from an EMBL/GenBank/DDBJ whole genome shotgun (WGS) entry which is preliminary data.</text>
</comment>
<dbReference type="Gene3D" id="1.10.10.10">
    <property type="entry name" value="Winged helix-like DNA-binding domain superfamily/Winged helix DNA-binding domain"/>
    <property type="match status" value="2"/>
</dbReference>
<evidence type="ECO:0000259" key="3">
    <source>
        <dbReference type="Pfam" id="PF01051"/>
    </source>
</evidence>
<gene>
    <name evidence="4" type="ORF">FUSPEROL_00031</name>
</gene>
<dbReference type="Pfam" id="PF01051">
    <property type="entry name" value="Rep3_N"/>
    <property type="match status" value="1"/>
</dbReference>
<proteinExistence type="inferred from homology"/>
<organism evidence="4 5">
    <name type="scientific">Fusobacterium periodonticum ATCC 33693</name>
    <dbReference type="NCBI Taxonomy" id="546275"/>
    <lineage>
        <taxon>Bacteria</taxon>
        <taxon>Fusobacteriati</taxon>
        <taxon>Fusobacteriota</taxon>
        <taxon>Fusobacteriia</taxon>
        <taxon>Fusobacteriales</taxon>
        <taxon>Fusobacteriaceae</taxon>
        <taxon>Fusobacterium</taxon>
    </lineage>
</organism>
<evidence type="ECO:0000313" key="4">
    <source>
        <dbReference type="EMBL" id="EFE88012.1"/>
    </source>
</evidence>
<dbReference type="GO" id="GO:0006270">
    <property type="term" value="P:DNA replication initiation"/>
    <property type="evidence" value="ECO:0007669"/>
    <property type="project" value="InterPro"/>
</dbReference>
<dbReference type="Pfam" id="PF21205">
    <property type="entry name" value="Rep3_C"/>
    <property type="match status" value="1"/>
</dbReference>
<reference evidence="4 5" key="1">
    <citation type="submission" date="2010-02" db="EMBL/GenBank/DDBJ databases">
        <authorList>
            <person name="Weinstock G."/>
            <person name="Sodergren E."/>
            <person name="Clifton S."/>
            <person name="Fulton L."/>
            <person name="Fulton B."/>
            <person name="Courtney L."/>
            <person name="Fronick C."/>
            <person name="Harrison M."/>
            <person name="Strong C."/>
            <person name="Farmer C."/>
            <person name="Delahaunty K."/>
            <person name="Markovic C."/>
            <person name="Hall O."/>
            <person name="Minx P."/>
            <person name="Tomlinson C."/>
            <person name="Mitreva M."/>
            <person name="Nelson J."/>
            <person name="Hou S."/>
            <person name="Wollam A."/>
            <person name="Pepin K.H."/>
            <person name="Johnson M."/>
            <person name="Bhonagiri V."/>
            <person name="Zhang X."/>
            <person name="Suruliraj S."/>
            <person name="Warren W."/>
            <person name="Chinwalla A."/>
            <person name="Mardis E.R."/>
            <person name="Wilson R.K."/>
        </authorList>
    </citation>
    <scope>NUCLEOTIDE SEQUENCE [LARGE SCALE GENOMIC DNA]</scope>
    <source>
        <strain evidence="4 5">ATCC 33693</strain>
    </source>
</reference>
<dbReference type="EMBL" id="ACJY01000009">
    <property type="protein sequence ID" value="EFE88012.1"/>
    <property type="molecule type" value="Genomic_DNA"/>
</dbReference>
<dbReference type="InterPro" id="IPR036388">
    <property type="entry name" value="WH-like_DNA-bd_sf"/>
</dbReference>
<evidence type="ECO:0000256" key="2">
    <source>
        <dbReference type="SAM" id="Coils"/>
    </source>
</evidence>
<dbReference type="InterPro" id="IPR000525">
    <property type="entry name" value="Initiator_Rep_WH1"/>
</dbReference>
<dbReference type="AlphaFoldDB" id="D4CRM3"/>